<keyword evidence="12" id="KW-1185">Reference proteome</keyword>
<keyword evidence="5" id="KW-0833">Ubl conjugation pathway</keyword>
<dbReference type="PANTHER" id="PTHR16079:SF4">
    <property type="entry name" value="E3 UBIQUITIN-PROTEIN LIGASE CHFR"/>
    <property type="match status" value="1"/>
</dbReference>
<evidence type="ECO:0000259" key="10">
    <source>
        <dbReference type="PROSITE" id="PS50089"/>
    </source>
</evidence>
<evidence type="ECO:0000256" key="5">
    <source>
        <dbReference type="ARBA" id="ARBA00022786"/>
    </source>
</evidence>
<dbReference type="Pfam" id="PF17979">
    <property type="entry name" value="zf-CRD"/>
    <property type="match status" value="1"/>
</dbReference>
<accession>A0A1Q3C163</accession>
<feature type="domain" description="RING-type" evidence="10">
    <location>
        <begin position="134"/>
        <end position="179"/>
    </location>
</feature>
<comment type="subcellular location">
    <subcellularLocation>
        <location evidence="1">Nucleus</location>
    </subcellularLocation>
</comment>
<dbReference type="InterPro" id="IPR052256">
    <property type="entry name" value="E3_ubiquitin-ligase_CHFR"/>
</dbReference>
<evidence type="ECO:0000256" key="7">
    <source>
        <dbReference type="ARBA" id="ARBA00023242"/>
    </source>
</evidence>
<dbReference type="EMBL" id="BDDD01001177">
    <property type="protein sequence ID" value="GAV74000.1"/>
    <property type="molecule type" value="Genomic_DNA"/>
</dbReference>
<keyword evidence="2" id="KW-0808">Transferase</keyword>
<name>A0A1Q3C163_CEPFO</name>
<keyword evidence="6" id="KW-0862">Zinc</keyword>
<dbReference type="InterPro" id="IPR018957">
    <property type="entry name" value="Znf_C3HC4_RING-type"/>
</dbReference>
<comment type="caution">
    <text evidence="11">The sequence shown here is derived from an EMBL/GenBank/DDBJ whole genome shotgun (WGS) entry which is preliminary data.</text>
</comment>
<protein>
    <submittedName>
        <fullName evidence="11">Zf-C3HC4_2 domain-containing protein</fullName>
    </submittedName>
</protein>
<dbReference type="GO" id="GO:0008270">
    <property type="term" value="F:zinc ion binding"/>
    <property type="evidence" value="ECO:0007669"/>
    <property type="project" value="UniProtKB-KW"/>
</dbReference>
<dbReference type="STRING" id="3775.A0A1Q3C163"/>
<dbReference type="SMART" id="SM00184">
    <property type="entry name" value="RING"/>
    <property type="match status" value="1"/>
</dbReference>
<evidence type="ECO:0000256" key="1">
    <source>
        <dbReference type="ARBA" id="ARBA00004123"/>
    </source>
</evidence>
<reference evidence="12" key="1">
    <citation type="submission" date="2016-04" db="EMBL/GenBank/DDBJ databases">
        <title>Cephalotus genome sequencing.</title>
        <authorList>
            <person name="Fukushima K."/>
            <person name="Hasebe M."/>
            <person name="Fang X."/>
        </authorList>
    </citation>
    <scope>NUCLEOTIDE SEQUENCE [LARGE SCALE GENOMIC DNA]</scope>
    <source>
        <strain evidence="12">cv. St1</strain>
    </source>
</reference>
<organism evidence="11 12">
    <name type="scientific">Cephalotus follicularis</name>
    <name type="common">Albany pitcher plant</name>
    <dbReference type="NCBI Taxonomy" id="3775"/>
    <lineage>
        <taxon>Eukaryota</taxon>
        <taxon>Viridiplantae</taxon>
        <taxon>Streptophyta</taxon>
        <taxon>Embryophyta</taxon>
        <taxon>Tracheophyta</taxon>
        <taxon>Spermatophyta</taxon>
        <taxon>Magnoliopsida</taxon>
        <taxon>eudicotyledons</taxon>
        <taxon>Gunneridae</taxon>
        <taxon>Pentapetalae</taxon>
        <taxon>rosids</taxon>
        <taxon>fabids</taxon>
        <taxon>Oxalidales</taxon>
        <taxon>Cephalotaceae</taxon>
        <taxon>Cephalotus</taxon>
    </lineage>
</organism>
<dbReference type="PANTHER" id="PTHR16079">
    <property type="entry name" value="UBIQUITIN LIGASE PROTEIN CHFR"/>
    <property type="match status" value="1"/>
</dbReference>
<evidence type="ECO:0000256" key="3">
    <source>
        <dbReference type="ARBA" id="ARBA00022723"/>
    </source>
</evidence>
<keyword evidence="7" id="KW-0539">Nucleus</keyword>
<evidence type="ECO:0000256" key="2">
    <source>
        <dbReference type="ARBA" id="ARBA00022679"/>
    </source>
</evidence>
<dbReference type="InterPro" id="IPR013083">
    <property type="entry name" value="Znf_RING/FYVE/PHD"/>
</dbReference>
<dbReference type="InterPro" id="IPR001841">
    <property type="entry name" value="Znf_RING"/>
</dbReference>
<proteinExistence type="predicted"/>
<keyword evidence="8" id="KW-0131">Cell cycle</keyword>
<dbReference type="Gene3D" id="3.30.40.140">
    <property type="match status" value="1"/>
</dbReference>
<dbReference type="GO" id="GO:0004842">
    <property type="term" value="F:ubiquitin-protein transferase activity"/>
    <property type="evidence" value="ECO:0007669"/>
    <property type="project" value="TreeGrafter"/>
</dbReference>
<keyword evidence="3" id="KW-0479">Metal-binding</keyword>
<dbReference type="PROSITE" id="PS50089">
    <property type="entry name" value="ZF_RING_2"/>
    <property type="match status" value="1"/>
</dbReference>
<dbReference type="FunCoup" id="A0A1Q3C163">
    <property type="interactions" value="2140"/>
</dbReference>
<dbReference type="Proteomes" id="UP000187406">
    <property type="component" value="Unassembled WGS sequence"/>
</dbReference>
<evidence type="ECO:0000313" key="12">
    <source>
        <dbReference type="Proteomes" id="UP000187406"/>
    </source>
</evidence>
<dbReference type="GO" id="GO:0006511">
    <property type="term" value="P:ubiquitin-dependent protein catabolic process"/>
    <property type="evidence" value="ECO:0007669"/>
    <property type="project" value="TreeGrafter"/>
</dbReference>
<evidence type="ECO:0000313" key="11">
    <source>
        <dbReference type="EMBL" id="GAV74000.1"/>
    </source>
</evidence>
<dbReference type="OrthoDB" id="1305878at2759"/>
<evidence type="ECO:0000256" key="8">
    <source>
        <dbReference type="ARBA" id="ARBA00023306"/>
    </source>
</evidence>
<dbReference type="Pfam" id="PF00097">
    <property type="entry name" value="zf-C3HC4"/>
    <property type="match status" value="1"/>
</dbReference>
<evidence type="ECO:0000256" key="6">
    <source>
        <dbReference type="ARBA" id="ARBA00022833"/>
    </source>
</evidence>
<dbReference type="InParanoid" id="A0A1Q3C163"/>
<evidence type="ECO:0000256" key="9">
    <source>
        <dbReference type="PROSITE-ProRule" id="PRU00175"/>
    </source>
</evidence>
<keyword evidence="4 9" id="KW-0863">Zinc-finger</keyword>
<evidence type="ECO:0000256" key="4">
    <source>
        <dbReference type="ARBA" id="ARBA00022771"/>
    </source>
</evidence>
<dbReference type="GO" id="GO:0005634">
    <property type="term" value="C:nucleus"/>
    <property type="evidence" value="ECO:0007669"/>
    <property type="project" value="UniProtKB-SubCell"/>
</dbReference>
<dbReference type="SUPFAM" id="SSF57850">
    <property type="entry name" value="RING/U-box"/>
    <property type="match status" value="1"/>
</dbReference>
<gene>
    <name evidence="11" type="ORF">CFOL_v3_17483</name>
</gene>
<dbReference type="InterPro" id="IPR040909">
    <property type="entry name" value="CHFR_Znf-CRD"/>
</dbReference>
<dbReference type="Gene3D" id="3.30.40.10">
    <property type="entry name" value="Zinc/RING finger domain, C3HC4 (zinc finger)"/>
    <property type="match status" value="1"/>
</dbReference>
<dbReference type="AlphaFoldDB" id="A0A1Q3C163"/>
<sequence length="462" mass="52870">MDEVGECSHANTADDIWAKLVPSDSKYSDIEIRSNEVVVSSQITNSSLDKHEWCKITRNSDLRSAKMQNKSSNALLVDEAIVQNDDVIDIQCGSEIILGPAGEGYMIYRFKVMPSRESCKQQLQIGIDVEHARCSICLNIWHDIVTVAPCFHNFCNGCFSEWLRRSQEKHSDVLCPQCRAVVRFVGRNHYLRNIEEDILQADSSLRRSDEDIALLDSYSSIRSNLVIRSGKRPRRKRARSPMGVESDGLEVQCIQCGSEFSGFRCNQDTVHLQCQACGGIMPSRTDSSVPQHCVGCDRAFCGAYWHSEGVSGSNTHPLCNRETFMPIAERTISRIPFLAHEKNRHEQDITETCIRQIGKSLQEVISEWIRKLNNREIDRTRMPLNHAELINAGTYVCSNCYDKFVSFLLYWFRITMPKHLLPSDALRREDCWYGHACRTQHHNEEHARKRNHVCRPTRGTDM</sequence>
<dbReference type="GO" id="GO:0016567">
    <property type="term" value="P:protein ubiquitination"/>
    <property type="evidence" value="ECO:0007669"/>
    <property type="project" value="TreeGrafter"/>
</dbReference>